<protein>
    <submittedName>
        <fullName evidence="2">Uncharacterized protein</fullName>
    </submittedName>
</protein>
<evidence type="ECO:0000313" key="3">
    <source>
        <dbReference type="Proteomes" id="UP000184488"/>
    </source>
</evidence>
<evidence type="ECO:0000256" key="1">
    <source>
        <dbReference type="SAM" id="SignalP"/>
    </source>
</evidence>
<feature type="signal peptide" evidence="1">
    <location>
        <begin position="1"/>
        <end position="22"/>
    </location>
</feature>
<reference evidence="3" key="1">
    <citation type="submission" date="2016-11" db="EMBL/GenBank/DDBJ databases">
        <authorList>
            <person name="Varghese N."/>
            <person name="Submissions S."/>
        </authorList>
    </citation>
    <scope>NUCLEOTIDE SEQUENCE [LARGE SCALE GENOMIC DNA]</scope>
    <source>
        <strain evidence="3">DSM 18829</strain>
    </source>
</reference>
<dbReference type="Proteomes" id="UP000184488">
    <property type="component" value="Unassembled WGS sequence"/>
</dbReference>
<proteinExistence type="predicted"/>
<sequence length="593" mass="70294">MMFRTKKNTAICFLFFGLNAFSQNLKSDSITIQKVIDRYISKKENQKLVVVSDKNDSELIKKYILEKNKVDKLNKEKFIKETESTIGKRYLKGDKTVIPSITQVLRKKNKEKIFELLKELEQDYNSRNKGVVLEPEIIDQLIKLMNDDYFENIIVQFLGYNRIHGAEEIFEKRLISGLSKDNDRIFYWLASNYNNSKAVDFVHSSYFSGKIDLEKEHWIFNGFEEYLKGNDDKINSKILEIAHDFLKKNPINKSSFEIKKGEYLFTDTPLNLKFFGILLEFGDKNANIILDNILKSLEGTVIYEEFKNKVSLFKIKSYSKEDRKKIILKELENKDDFFEIIELVKNDSELYTDIEVNQLIFKNFQKFDFTDEFDFLRINEFLKDQQKEFVLNNIKNEFTSNNLKTHFQKKYLISKMSYVEISDFLLEHKIIDYPITNSLIENYKTKEYHYDNLNSIETCLDLAEVAYNFDTEVGTIPVDYNNLLNSFSGISKGKINDIFSHVQYKIDRKKGKVYYHFLVSYKDKCYIMKPEDQGDWYDIEMFEKLINQIVKDTNCKEEYISIETGGQDAYYIFGEKENINLMQKAFYPKYQNN</sequence>
<name>A0A1M6AP16_9FLAO</name>
<dbReference type="EMBL" id="FQZI01000001">
    <property type="protein sequence ID" value="SHI38147.1"/>
    <property type="molecule type" value="Genomic_DNA"/>
</dbReference>
<dbReference type="OrthoDB" id="1350910at2"/>
<keyword evidence="1" id="KW-0732">Signal</keyword>
<organism evidence="2 3">
    <name type="scientific">Flavobacterium terrae</name>
    <dbReference type="NCBI Taxonomy" id="415425"/>
    <lineage>
        <taxon>Bacteria</taxon>
        <taxon>Pseudomonadati</taxon>
        <taxon>Bacteroidota</taxon>
        <taxon>Flavobacteriia</taxon>
        <taxon>Flavobacteriales</taxon>
        <taxon>Flavobacteriaceae</taxon>
        <taxon>Flavobacterium</taxon>
    </lineage>
</organism>
<evidence type="ECO:0000313" key="2">
    <source>
        <dbReference type="EMBL" id="SHI38147.1"/>
    </source>
</evidence>
<feature type="chain" id="PRO_5012545110" evidence="1">
    <location>
        <begin position="23"/>
        <end position="593"/>
    </location>
</feature>
<dbReference type="RefSeq" id="WP_143161841.1">
    <property type="nucleotide sequence ID" value="NZ_FQZI01000001.1"/>
</dbReference>
<accession>A0A1M6AP16</accession>
<dbReference type="STRING" id="415425.SAMN05444363_0320"/>
<keyword evidence="3" id="KW-1185">Reference proteome</keyword>
<gene>
    <name evidence="2" type="ORF">SAMN05444363_0320</name>
</gene>
<dbReference type="AlphaFoldDB" id="A0A1M6AP16"/>